<feature type="domain" description="Histidine kinase/HSP90-like ATPase" evidence="3">
    <location>
        <begin position="47"/>
        <end position="133"/>
    </location>
</feature>
<dbReference type="Pfam" id="PF13581">
    <property type="entry name" value="HATPase_c_2"/>
    <property type="match status" value="1"/>
</dbReference>
<evidence type="ECO:0000259" key="3">
    <source>
        <dbReference type="Pfam" id="PF13581"/>
    </source>
</evidence>
<reference evidence="5" key="1">
    <citation type="submission" date="2019-10" db="EMBL/GenBank/DDBJ databases">
        <title>Streptomyces sp. nov., a novel actinobacterium isolated from alkaline environment.</title>
        <authorList>
            <person name="Golinska P."/>
        </authorList>
    </citation>
    <scope>NUCLEOTIDE SEQUENCE [LARGE SCALE GENOMIC DNA]</scope>
    <source>
        <strain evidence="5">DSM 42108</strain>
    </source>
</reference>
<dbReference type="AlphaFoldDB" id="A0A7W3XY87"/>
<keyword evidence="5" id="KW-1185">Reference proteome</keyword>
<protein>
    <recommendedName>
        <fullName evidence="3">Histidine kinase/HSP90-like ATPase domain-containing protein</fullName>
    </recommendedName>
</protein>
<dbReference type="InterPro" id="IPR003594">
    <property type="entry name" value="HATPase_dom"/>
</dbReference>
<dbReference type="GO" id="GO:0004674">
    <property type="term" value="F:protein serine/threonine kinase activity"/>
    <property type="evidence" value="ECO:0007669"/>
    <property type="project" value="UniProtKB-KW"/>
</dbReference>
<keyword evidence="1" id="KW-0808">Transferase</keyword>
<dbReference type="Proteomes" id="UP000530234">
    <property type="component" value="Unassembled WGS sequence"/>
</dbReference>
<name>A0A7W3XY87_9ACTN</name>
<evidence type="ECO:0000256" key="2">
    <source>
        <dbReference type="SAM" id="MobiDB-lite"/>
    </source>
</evidence>
<feature type="region of interest" description="Disordered" evidence="2">
    <location>
        <begin position="1"/>
        <end position="50"/>
    </location>
</feature>
<organism evidence="4 5">
    <name type="scientific">Streptomyces calidiresistens</name>
    <dbReference type="NCBI Taxonomy" id="1485586"/>
    <lineage>
        <taxon>Bacteria</taxon>
        <taxon>Bacillati</taxon>
        <taxon>Actinomycetota</taxon>
        <taxon>Actinomycetes</taxon>
        <taxon>Kitasatosporales</taxon>
        <taxon>Streptomycetaceae</taxon>
        <taxon>Streptomyces</taxon>
    </lineage>
</organism>
<evidence type="ECO:0000313" key="4">
    <source>
        <dbReference type="EMBL" id="MBB0231759.1"/>
    </source>
</evidence>
<accession>A0A7W3XY87</accession>
<gene>
    <name evidence="4" type="ORF">FOE67_20220</name>
</gene>
<feature type="non-terminal residue" evidence="4">
    <location>
        <position position="138"/>
    </location>
</feature>
<dbReference type="PANTHER" id="PTHR35526:SF3">
    <property type="entry name" value="ANTI-SIGMA-F FACTOR RSBW"/>
    <property type="match status" value="1"/>
</dbReference>
<comment type="caution">
    <text evidence="4">The sequence shown here is derived from an EMBL/GenBank/DDBJ whole genome shotgun (WGS) entry which is preliminary data.</text>
</comment>
<dbReference type="InterPro" id="IPR036890">
    <property type="entry name" value="HATPase_C_sf"/>
</dbReference>
<keyword evidence="1" id="KW-0723">Serine/threonine-protein kinase</keyword>
<keyword evidence="1" id="KW-0418">Kinase</keyword>
<dbReference type="PANTHER" id="PTHR35526">
    <property type="entry name" value="ANTI-SIGMA-F FACTOR RSBW-RELATED"/>
    <property type="match status" value="1"/>
</dbReference>
<proteinExistence type="predicted"/>
<dbReference type="InterPro" id="IPR050267">
    <property type="entry name" value="Anti-sigma-factor_SerPK"/>
</dbReference>
<feature type="compositionally biased region" description="Low complexity" evidence="2">
    <location>
        <begin position="34"/>
        <end position="49"/>
    </location>
</feature>
<evidence type="ECO:0000313" key="5">
    <source>
        <dbReference type="Proteomes" id="UP000530234"/>
    </source>
</evidence>
<sequence>MPSPEDDPNERTSILPGSPGPGPSLTERDSPTGASVFPSRPAASAAFPATPEGARSARRYAVGHLAAEGFPPSSEVSGTVALLVGELAANAARHARVPGRAPGHGFRLRLVLVQDRGGVRIEVTDASPVLPPPVPGLP</sequence>
<evidence type="ECO:0000256" key="1">
    <source>
        <dbReference type="ARBA" id="ARBA00022527"/>
    </source>
</evidence>
<dbReference type="Gene3D" id="3.30.565.10">
    <property type="entry name" value="Histidine kinase-like ATPase, C-terminal domain"/>
    <property type="match status" value="1"/>
</dbReference>
<dbReference type="CDD" id="cd16936">
    <property type="entry name" value="HATPase_RsbW-like"/>
    <property type="match status" value="1"/>
</dbReference>
<dbReference type="EMBL" id="VKHS01000618">
    <property type="protein sequence ID" value="MBB0231759.1"/>
    <property type="molecule type" value="Genomic_DNA"/>
</dbReference>